<feature type="domain" description="Glycosyltransferase 2-like" evidence="3">
    <location>
        <begin position="424"/>
        <end position="530"/>
    </location>
</feature>
<dbReference type="OrthoDB" id="176403at2"/>
<dbReference type="AlphaFoldDB" id="A0A2K2FK86"/>
<evidence type="ECO:0000259" key="4">
    <source>
        <dbReference type="Pfam" id="PF13712"/>
    </source>
</evidence>
<sequence length="713" mass="81880">MNDKKICFISCVNDHELYREALFYINQLEVPEGYEIECISVENAESMAQGYNEAMKASDAKYKVYLHQDVYIRNRFFIRDIINIFKSDDRIGMIGVIGSKTIPPSGIWWESGRKCGKVFDSHTGEMQLLSYGDVQSEYDIVQAIDGLIMITQYDVPWREDIFDGWHFYDISQCIEFNMRGYKVSIPRQEQPWVIHDCGLVNVRNGYDKYRSIFVSEYSKFSIFTDGENDMNFYSFGINSRIDRGYDIFCPEGISIGNNVLIQRDCWLMLPFNNFYGSPRIVIGDGCDIGRRCNISAANRIELEKNVLVAPNVHISDHNHAYDLIGIPIKNQGIDSFNNEVVIGEGSWIGINSVIVGNVHIGKGSVIGANSVVIDDLPEYCVAAGNPAKVIKLFDRVSGKWIRVKDKEHLDEILKARETASPLLSICIPTFNRAKKLEKCLNSIYSQIGNDSNFEIVISDNNSPDNTKEVVEKYKATYSNINYYKNDTNIGPERNFISCIKKANGKYVLLHGDDDYFKAGTLYKLLNIIMKISNCSLYFINVLKDDQSVEILEGLDVFLKETSINSTFASSILFSKEEFDCIDDICKFIGSSINHLYWQFMLLKKNPTFCLINESIFYQDKNENSGYNYGEVFIKNYLAILNYFVEDGSLSAEVVKEDKKKILDSTIFYWYKYILDNNLDLDVSNLENIFIEHYKDEPYFEKAHSIIKAIKYNR</sequence>
<evidence type="ECO:0000256" key="2">
    <source>
        <dbReference type="ARBA" id="ARBA00022737"/>
    </source>
</evidence>
<keyword evidence="1" id="KW-0808">Transferase</keyword>
<keyword evidence="2" id="KW-0677">Repeat</keyword>
<dbReference type="InterPro" id="IPR018357">
    <property type="entry name" value="Hexapep_transf_CS"/>
</dbReference>
<evidence type="ECO:0000256" key="1">
    <source>
        <dbReference type="ARBA" id="ARBA00022679"/>
    </source>
</evidence>
<proteinExistence type="predicted"/>
<comment type="caution">
    <text evidence="5">The sequence shown here is derived from an EMBL/GenBank/DDBJ whole genome shotgun (WGS) entry which is preliminary data.</text>
</comment>
<reference evidence="5 6" key="1">
    <citation type="submission" date="2017-06" db="EMBL/GenBank/DDBJ databases">
        <title>Investigating the central metabolism of Clostridium thermosuccinogenes.</title>
        <authorList>
            <person name="Koendjbiharie J.G."/>
            <person name="van Kranenburg R."/>
        </authorList>
    </citation>
    <scope>NUCLEOTIDE SEQUENCE [LARGE SCALE GENOMIC DNA]</scope>
    <source>
        <strain evidence="5 6">DSM 5806</strain>
    </source>
</reference>
<dbReference type="EMBL" id="NIOJ01000005">
    <property type="protein sequence ID" value="PNU00993.1"/>
    <property type="molecule type" value="Genomic_DNA"/>
</dbReference>
<evidence type="ECO:0000313" key="6">
    <source>
        <dbReference type="Proteomes" id="UP000236151"/>
    </source>
</evidence>
<evidence type="ECO:0000313" key="5">
    <source>
        <dbReference type="EMBL" id="PNU00993.1"/>
    </source>
</evidence>
<dbReference type="PROSITE" id="PS00101">
    <property type="entry name" value="HEXAPEP_TRANSFERASES"/>
    <property type="match status" value="1"/>
</dbReference>
<dbReference type="GO" id="GO:0016740">
    <property type="term" value="F:transferase activity"/>
    <property type="evidence" value="ECO:0007669"/>
    <property type="project" value="UniProtKB-KW"/>
</dbReference>
<dbReference type="PANTHER" id="PTHR23416">
    <property type="entry name" value="SIALIC ACID SYNTHASE-RELATED"/>
    <property type="match status" value="1"/>
</dbReference>
<organism evidence="5 6">
    <name type="scientific">Clostridium thermosuccinogenes</name>
    <dbReference type="NCBI Taxonomy" id="84032"/>
    <lineage>
        <taxon>Bacteria</taxon>
        <taxon>Bacillati</taxon>
        <taxon>Bacillota</taxon>
        <taxon>Clostridia</taxon>
        <taxon>Eubacteriales</taxon>
        <taxon>Clostridiaceae</taxon>
        <taxon>Clostridium</taxon>
    </lineage>
</organism>
<dbReference type="InterPro" id="IPR001451">
    <property type="entry name" value="Hexapep"/>
</dbReference>
<evidence type="ECO:0000259" key="3">
    <source>
        <dbReference type="Pfam" id="PF00535"/>
    </source>
</evidence>
<dbReference type="Proteomes" id="UP000236151">
    <property type="component" value="Unassembled WGS sequence"/>
</dbReference>
<dbReference type="Pfam" id="PF00132">
    <property type="entry name" value="Hexapep"/>
    <property type="match status" value="1"/>
</dbReference>
<dbReference type="PANTHER" id="PTHR23416:SF78">
    <property type="entry name" value="LIPOPOLYSACCHARIDE BIOSYNTHESIS O-ACETYL TRANSFERASE WBBJ-RELATED"/>
    <property type="match status" value="1"/>
</dbReference>
<keyword evidence="6" id="KW-1185">Reference proteome</keyword>
<dbReference type="KEGG" id="cthd:CDO33_00670"/>
<dbReference type="SUPFAM" id="SSF53448">
    <property type="entry name" value="Nucleotide-diphospho-sugar transferases"/>
    <property type="match status" value="2"/>
</dbReference>
<dbReference type="InterPro" id="IPR059123">
    <property type="entry name" value="StrF_dom"/>
</dbReference>
<dbReference type="Pfam" id="PF00535">
    <property type="entry name" value="Glycos_transf_2"/>
    <property type="match status" value="1"/>
</dbReference>
<accession>A0A2K2FK86</accession>
<feature type="domain" description="Streptomycin biosynthesis protein StrF" evidence="4">
    <location>
        <begin position="7"/>
        <end position="217"/>
    </location>
</feature>
<dbReference type="Pfam" id="PF13712">
    <property type="entry name" value="Glyco_tranf_2_5"/>
    <property type="match status" value="1"/>
</dbReference>
<dbReference type="SUPFAM" id="SSF51161">
    <property type="entry name" value="Trimeric LpxA-like enzymes"/>
    <property type="match status" value="1"/>
</dbReference>
<dbReference type="Gene3D" id="2.160.10.10">
    <property type="entry name" value="Hexapeptide repeat proteins"/>
    <property type="match status" value="1"/>
</dbReference>
<name>A0A2K2FK86_9CLOT</name>
<dbReference type="Gene3D" id="3.90.550.10">
    <property type="entry name" value="Spore Coat Polysaccharide Biosynthesis Protein SpsA, Chain A"/>
    <property type="match status" value="2"/>
</dbReference>
<dbReference type="InterPro" id="IPR029044">
    <property type="entry name" value="Nucleotide-diphossugar_trans"/>
</dbReference>
<protein>
    <submittedName>
        <fullName evidence="5">Uncharacterized protein</fullName>
    </submittedName>
</protein>
<dbReference type="InterPro" id="IPR001173">
    <property type="entry name" value="Glyco_trans_2-like"/>
</dbReference>
<dbReference type="CDD" id="cd00761">
    <property type="entry name" value="Glyco_tranf_GTA_type"/>
    <property type="match status" value="1"/>
</dbReference>
<dbReference type="InterPro" id="IPR011004">
    <property type="entry name" value="Trimer_LpxA-like_sf"/>
</dbReference>
<dbReference type="RefSeq" id="WP_103080375.1">
    <property type="nucleotide sequence ID" value="NZ_CP021850.1"/>
</dbReference>
<dbReference type="InterPro" id="IPR051159">
    <property type="entry name" value="Hexapeptide_acetyltransf"/>
</dbReference>
<gene>
    <name evidence="5" type="ORF">CDQ84_03710</name>
</gene>
<dbReference type="CDD" id="cd04647">
    <property type="entry name" value="LbH_MAT_like"/>
    <property type="match status" value="1"/>
</dbReference>